<gene>
    <name evidence="2" type="ORF">AB3G34_14385</name>
</gene>
<dbReference type="EMBL" id="CP165625">
    <property type="protein sequence ID" value="XDU95067.1"/>
    <property type="molecule type" value="Genomic_DNA"/>
</dbReference>
<feature type="transmembrane region" description="Helical" evidence="1">
    <location>
        <begin position="70"/>
        <end position="91"/>
    </location>
</feature>
<name>A0AB39W440_9FLAO</name>
<dbReference type="InterPro" id="IPR010718">
    <property type="entry name" value="DUF1294"/>
</dbReference>
<feature type="transmembrane region" description="Helical" evidence="1">
    <location>
        <begin position="6"/>
        <end position="26"/>
    </location>
</feature>
<keyword evidence="1" id="KW-0812">Transmembrane</keyword>
<feature type="transmembrane region" description="Helical" evidence="1">
    <location>
        <begin position="38"/>
        <end position="58"/>
    </location>
</feature>
<reference evidence="2" key="1">
    <citation type="submission" date="2024-07" db="EMBL/GenBank/DDBJ databases">
        <authorList>
            <person name="Biller S.J."/>
        </authorList>
    </citation>
    <scope>NUCLEOTIDE SEQUENCE</scope>
    <source>
        <strain evidence="2">WC2409</strain>
    </source>
</reference>
<organism evidence="2">
    <name type="scientific">Flavobacterium sp. WC2409</name>
    <dbReference type="NCBI Taxonomy" id="3234139"/>
    <lineage>
        <taxon>Bacteria</taxon>
        <taxon>Pseudomonadati</taxon>
        <taxon>Bacteroidota</taxon>
        <taxon>Flavobacteriia</taxon>
        <taxon>Flavobacteriales</taxon>
        <taxon>Flavobacteriaceae</taxon>
        <taxon>Flavobacterium</taxon>
    </lineage>
</organism>
<keyword evidence="1" id="KW-0472">Membrane</keyword>
<accession>A0AB39W440</accession>
<dbReference type="Pfam" id="PF06961">
    <property type="entry name" value="DUF1294"/>
    <property type="match status" value="1"/>
</dbReference>
<dbReference type="RefSeq" id="WP_369752854.1">
    <property type="nucleotide sequence ID" value="NZ_CP165625.1"/>
</dbReference>
<evidence type="ECO:0000256" key="1">
    <source>
        <dbReference type="SAM" id="Phobius"/>
    </source>
</evidence>
<proteinExistence type="predicted"/>
<dbReference type="AlphaFoldDB" id="A0AB39W440"/>
<keyword evidence="1" id="KW-1133">Transmembrane helix</keyword>
<sequence>MTLLFYCFLIINGIAFVLTGYDKYLAKAQKRRIPEKTLLSFVAFGGTIGAGIAMLIFRHKTSKYSFLWKYFGILVLQIAIIYALFYTGLLGPKSWSSLRLQYKI</sequence>
<protein>
    <submittedName>
        <fullName evidence="2">DUF1294 domain-containing protein</fullName>
    </submittedName>
</protein>
<evidence type="ECO:0000313" key="2">
    <source>
        <dbReference type="EMBL" id="XDU95067.1"/>
    </source>
</evidence>